<feature type="region of interest" description="Disordered" evidence="1">
    <location>
        <begin position="101"/>
        <end position="124"/>
    </location>
</feature>
<organism evidence="2 3">
    <name type="scientific">Austropuccinia psidii MF-1</name>
    <dbReference type="NCBI Taxonomy" id="1389203"/>
    <lineage>
        <taxon>Eukaryota</taxon>
        <taxon>Fungi</taxon>
        <taxon>Dikarya</taxon>
        <taxon>Basidiomycota</taxon>
        <taxon>Pucciniomycotina</taxon>
        <taxon>Pucciniomycetes</taxon>
        <taxon>Pucciniales</taxon>
        <taxon>Sphaerophragmiaceae</taxon>
        <taxon>Austropuccinia</taxon>
    </lineage>
</organism>
<sequence length="124" mass="14474">MAYQQGTPAQSLITDQNQSRCPTRRLKRCIKDHINPKTPENPLYMEDEQQNLEYGSIMGRTLRRRPSRIKENKAAIQEIEKSWHMEEPSHIHVPQDMEVVPFSPQPSSISRPYKPRVTLSKAHQ</sequence>
<dbReference type="AlphaFoldDB" id="A0A9Q3I379"/>
<keyword evidence="3" id="KW-1185">Reference proteome</keyword>
<gene>
    <name evidence="2" type="ORF">O181_066058</name>
</gene>
<evidence type="ECO:0000313" key="2">
    <source>
        <dbReference type="EMBL" id="MBW0526343.1"/>
    </source>
</evidence>
<accession>A0A9Q3I379</accession>
<dbReference type="EMBL" id="AVOT02032582">
    <property type="protein sequence ID" value="MBW0526343.1"/>
    <property type="molecule type" value="Genomic_DNA"/>
</dbReference>
<comment type="caution">
    <text evidence="2">The sequence shown here is derived from an EMBL/GenBank/DDBJ whole genome shotgun (WGS) entry which is preliminary data.</text>
</comment>
<evidence type="ECO:0000313" key="3">
    <source>
        <dbReference type="Proteomes" id="UP000765509"/>
    </source>
</evidence>
<evidence type="ECO:0000256" key="1">
    <source>
        <dbReference type="SAM" id="MobiDB-lite"/>
    </source>
</evidence>
<proteinExistence type="predicted"/>
<dbReference type="Proteomes" id="UP000765509">
    <property type="component" value="Unassembled WGS sequence"/>
</dbReference>
<protein>
    <submittedName>
        <fullName evidence="2">Uncharacterized protein</fullName>
    </submittedName>
</protein>
<reference evidence="2" key="1">
    <citation type="submission" date="2021-03" db="EMBL/GenBank/DDBJ databases">
        <title>Draft genome sequence of rust myrtle Austropuccinia psidii MF-1, a brazilian biotype.</title>
        <authorList>
            <person name="Quecine M.C."/>
            <person name="Pachon D.M.R."/>
            <person name="Bonatelli M.L."/>
            <person name="Correr F.H."/>
            <person name="Franceschini L.M."/>
            <person name="Leite T.F."/>
            <person name="Margarido G.R.A."/>
            <person name="Almeida C.A."/>
            <person name="Ferrarezi J.A."/>
            <person name="Labate C.A."/>
        </authorList>
    </citation>
    <scope>NUCLEOTIDE SEQUENCE</scope>
    <source>
        <strain evidence="2">MF-1</strain>
    </source>
</reference>
<name>A0A9Q3I379_9BASI</name>